<keyword evidence="1" id="KW-0812">Transmembrane</keyword>
<protein>
    <submittedName>
        <fullName evidence="2">Uncharacterized protein</fullName>
    </submittedName>
</protein>
<organism evidence="2">
    <name type="scientific">marine metagenome</name>
    <dbReference type="NCBI Taxonomy" id="408172"/>
    <lineage>
        <taxon>unclassified sequences</taxon>
        <taxon>metagenomes</taxon>
        <taxon>ecological metagenomes</taxon>
    </lineage>
</organism>
<evidence type="ECO:0000313" key="2">
    <source>
        <dbReference type="EMBL" id="SVB51774.1"/>
    </source>
</evidence>
<dbReference type="EMBL" id="UINC01045247">
    <property type="protein sequence ID" value="SVB51774.1"/>
    <property type="molecule type" value="Genomic_DNA"/>
</dbReference>
<gene>
    <name evidence="2" type="ORF">METZ01_LOCUS204628</name>
</gene>
<reference evidence="2" key="1">
    <citation type="submission" date="2018-05" db="EMBL/GenBank/DDBJ databases">
        <authorList>
            <person name="Lanie J.A."/>
            <person name="Ng W.-L."/>
            <person name="Kazmierczak K.M."/>
            <person name="Andrzejewski T.M."/>
            <person name="Davidsen T.M."/>
            <person name="Wayne K.J."/>
            <person name="Tettelin H."/>
            <person name="Glass J.I."/>
            <person name="Rusch D."/>
            <person name="Podicherti R."/>
            <person name="Tsui H.-C.T."/>
            <person name="Winkler M.E."/>
        </authorList>
    </citation>
    <scope>NUCLEOTIDE SEQUENCE</scope>
</reference>
<sequence>MAKMSKDASMNYTYSIYGLALLLIGWMLWSGSFSLEQGLGAW</sequence>
<accession>A0A382ENN0</accession>
<proteinExistence type="predicted"/>
<keyword evidence="1" id="KW-0472">Membrane</keyword>
<name>A0A382ENN0_9ZZZZ</name>
<evidence type="ECO:0000256" key="1">
    <source>
        <dbReference type="SAM" id="Phobius"/>
    </source>
</evidence>
<feature type="non-terminal residue" evidence="2">
    <location>
        <position position="42"/>
    </location>
</feature>
<feature type="transmembrane region" description="Helical" evidence="1">
    <location>
        <begin position="12"/>
        <end position="29"/>
    </location>
</feature>
<keyword evidence="1" id="KW-1133">Transmembrane helix</keyword>
<dbReference type="AlphaFoldDB" id="A0A382ENN0"/>